<dbReference type="Proteomes" id="UP000262583">
    <property type="component" value="Chromosome"/>
</dbReference>
<gene>
    <name evidence="1" type="ORF">BRCON_0289</name>
</gene>
<organism evidence="1 2">
    <name type="scientific">Sumerlaea chitinivorans</name>
    <dbReference type="NCBI Taxonomy" id="2250252"/>
    <lineage>
        <taxon>Bacteria</taxon>
        <taxon>Candidatus Sumerlaeota</taxon>
        <taxon>Candidatus Sumerlaeia</taxon>
        <taxon>Candidatus Sumerlaeales</taxon>
        <taxon>Candidatus Sumerlaeaceae</taxon>
        <taxon>Candidatus Sumerlaea</taxon>
    </lineage>
</organism>
<dbReference type="AlphaFoldDB" id="A0A2Z4Y2C9"/>
<evidence type="ECO:0000313" key="1">
    <source>
        <dbReference type="EMBL" id="AXA35066.1"/>
    </source>
</evidence>
<protein>
    <submittedName>
        <fullName evidence="1">Uncharacterized protein</fullName>
    </submittedName>
</protein>
<dbReference type="EMBL" id="CP030759">
    <property type="protein sequence ID" value="AXA35066.1"/>
    <property type="molecule type" value="Genomic_DNA"/>
</dbReference>
<reference evidence="1 2" key="1">
    <citation type="submission" date="2018-05" db="EMBL/GenBank/DDBJ databases">
        <title>A metagenomic window into the 2 km-deep terrestrial subsurface aquifer revealed taxonomically and functionally diverse microbial community comprising novel uncultured bacterial lineages.</title>
        <authorList>
            <person name="Kadnikov V.V."/>
            <person name="Mardanov A.V."/>
            <person name="Beletsky A.V."/>
            <person name="Banks D."/>
            <person name="Pimenov N.V."/>
            <person name="Frank Y.A."/>
            <person name="Karnachuk O.V."/>
            <person name="Ravin N.V."/>
        </authorList>
    </citation>
    <scope>NUCLEOTIDE SEQUENCE [LARGE SCALE GENOMIC DNA]</scope>
    <source>
        <strain evidence="1">BY</strain>
    </source>
</reference>
<accession>A0A2Z4Y2C9</accession>
<sequence length="84" mass="9619">MDFLRFSWVRAESNTLLWGKRQLTFDPTLFFGIFREVKPEGIVRVNLAAYVLPPSSLEAPYVCGQVQCEELTRADRLLFCTSSS</sequence>
<proteinExistence type="predicted"/>
<name>A0A2Z4Y2C9_SUMC1</name>
<evidence type="ECO:0000313" key="2">
    <source>
        <dbReference type="Proteomes" id="UP000262583"/>
    </source>
</evidence>
<dbReference type="KEGG" id="schv:BRCON_0289"/>